<dbReference type="AlphaFoldDB" id="A0AAW2SJ22"/>
<dbReference type="PANTHER" id="PTHR15138">
    <property type="entry name" value="TRANSCRIPTION INITIATION FACTOR TFIID SUBUNIT 4"/>
    <property type="match status" value="1"/>
</dbReference>
<feature type="region of interest" description="Disordered" evidence="6">
    <location>
        <begin position="332"/>
        <end position="399"/>
    </location>
</feature>
<dbReference type="PROSITE" id="PS51879">
    <property type="entry name" value="RST"/>
    <property type="match status" value="1"/>
</dbReference>
<feature type="region of interest" description="Disordered" evidence="6">
    <location>
        <begin position="200"/>
        <end position="219"/>
    </location>
</feature>
<feature type="region of interest" description="Disordered" evidence="6">
    <location>
        <begin position="569"/>
        <end position="590"/>
    </location>
</feature>
<feature type="region of interest" description="Disordered" evidence="6">
    <location>
        <begin position="706"/>
        <end position="754"/>
    </location>
</feature>
<comment type="caution">
    <text evidence="8">The sequence shown here is derived from an EMBL/GenBank/DDBJ whole genome shotgun (WGS) entry which is preliminary data.</text>
</comment>
<feature type="compositionally biased region" description="Polar residues" evidence="6">
    <location>
        <begin position="444"/>
        <end position="455"/>
    </location>
</feature>
<keyword evidence="3" id="KW-0805">Transcription regulation</keyword>
<dbReference type="GO" id="GO:0003677">
    <property type="term" value="F:DNA binding"/>
    <property type="evidence" value="ECO:0007669"/>
    <property type="project" value="TreeGrafter"/>
</dbReference>
<sequence length="884" mass="97200">MDPNIVKFLEEDEDETMHSGADVDAFTAELNRDIERNDSTSQQPSDSDNTLSQGNSQTASQFLPQWQTLSHDGTVNFGSGQDLMVTEEKEQHLSQLEPHQHGLDSENRKENDSLSHEFNPLPDNPLSDAGAQPQDNRNTFPVSQPIGSVTSGEQSIQIQEPVREPNPDSQMHTLQNISNRPSVAMGSNDQLPMSMELNDQQSMSTGKANQPTTSMGLSNEQQVMSTVNQHTTGMGSQQATASGMSNQQPMTSSNQQPGTALKLNKQVPFGMLLPIIQPQLDKDRAMQLHTLYFKLKKNEISKDGFVRHMRSIVGDQMLKMAVYKLQTQAARNSQTAPNQFQSQPQASTRQMQVPSAQMPIDLSNSTSDSNTAKPREVETQADSQGVQMKQAPPHQNMNVSHVGPSTQAMNMMNVSKFDRPHSFGDPKKIQGGSLTHVNSNTALQQNQVQWPSSTSKEPKIGVSSSMTHVKQEPLDQSNEQQHKGLSSLSSTPAKQGPTSGNLKDESFEIQSSRTGFTPPTSFVPTNSVSPSIPSAMETNILSNTRMPSLTSPIGTGNNFKAPLKKPLVGQKKPMEAPGSSPPSSKKQKVSGAFLDQSIEQLNDVTAVSGVNLREEEEQLFSGSKEDSRGRSRRVVQEEEERLILQKIPLQKKVVEIMAKCGLKNMSNDVERCLSLRVDMEKPRHRTIITSDVRQQIMTINHKAREEWEKKQAETEKSQKLNDPESTTGVDGDKEKDESRAKSTKAKEEDDKMRTTAANVAVRAATGVGDMLSRWQLMIEAKQKQGGSDTASGSQAGKDVARKPSATSSKSTRENQEAEKRDTSAAFATPASVRKVGRNQVVIPRVTRSISVKDVIAILEREPHMSKSTLLYRLYNKVSADAVAE</sequence>
<feature type="compositionally biased region" description="Polar residues" evidence="6">
    <location>
        <begin position="332"/>
        <end position="355"/>
    </location>
</feature>
<name>A0AAW2SJ22_SESRA</name>
<feature type="region of interest" description="Disordered" evidence="6">
    <location>
        <begin position="511"/>
        <end position="530"/>
    </location>
</feature>
<reference evidence="8" key="1">
    <citation type="submission" date="2020-06" db="EMBL/GenBank/DDBJ databases">
        <authorList>
            <person name="Li T."/>
            <person name="Hu X."/>
            <person name="Zhang T."/>
            <person name="Song X."/>
            <person name="Zhang H."/>
            <person name="Dai N."/>
            <person name="Sheng W."/>
            <person name="Hou X."/>
            <person name="Wei L."/>
        </authorList>
    </citation>
    <scope>NUCLEOTIDE SEQUENCE</scope>
    <source>
        <strain evidence="8">G02</strain>
        <tissue evidence="8">Leaf</tissue>
    </source>
</reference>
<evidence type="ECO:0000313" key="8">
    <source>
        <dbReference type="EMBL" id="KAL0392104.1"/>
    </source>
</evidence>
<feature type="compositionally biased region" description="Basic and acidic residues" evidence="6">
    <location>
        <begin position="730"/>
        <end position="753"/>
    </location>
</feature>
<protein>
    <submittedName>
        <fullName evidence="8">Transcription initiation factor TFIID subunitb</fullName>
    </submittedName>
</protein>
<evidence type="ECO:0000256" key="4">
    <source>
        <dbReference type="ARBA" id="ARBA00023163"/>
    </source>
</evidence>
<evidence type="ECO:0000256" key="3">
    <source>
        <dbReference type="ARBA" id="ARBA00023015"/>
    </source>
</evidence>
<gene>
    <name evidence="8" type="ORF">Sradi_2433200</name>
</gene>
<evidence type="ECO:0000256" key="6">
    <source>
        <dbReference type="SAM" id="MobiDB-lite"/>
    </source>
</evidence>
<feature type="region of interest" description="Disordered" evidence="6">
    <location>
        <begin position="616"/>
        <end position="636"/>
    </location>
</feature>
<feature type="compositionally biased region" description="Polar residues" evidence="6">
    <location>
        <begin position="462"/>
        <end position="501"/>
    </location>
</feature>
<feature type="compositionally biased region" description="Polar residues" evidence="6">
    <location>
        <begin position="380"/>
        <end position="399"/>
    </location>
</feature>
<feature type="compositionally biased region" description="Basic and acidic residues" evidence="6">
    <location>
        <begin position="810"/>
        <end position="822"/>
    </location>
</feature>
<organism evidence="8">
    <name type="scientific">Sesamum radiatum</name>
    <name type="common">Black benniseed</name>
    <dbReference type="NCBI Taxonomy" id="300843"/>
    <lineage>
        <taxon>Eukaryota</taxon>
        <taxon>Viridiplantae</taxon>
        <taxon>Streptophyta</taxon>
        <taxon>Embryophyta</taxon>
        <taxon>Tracheophyta</taxon>
        <taxon>Spermatophyta</taxon>
        <taxon>Magnoliopsida</taxon>
        <taxon>eudicotyledons</taxon>
        <taxon>Gunneridae</taxon>
        <taxon>Pentapetalae</taxon>
        <taxon>asterids</taxon>
        <taxon>lamiids</taxon>
        <taxon>Lamiales</taxon>
        <taxon>Pedaliaceae</taxon>
        <taxon>Sesamum</taxon>
    </lineage>
</organism>
<feature type="compositionally biased region" description="Polar residues" evidence="6">
    <location>
        <begin position="39"/>
        <end position="63"/>
    </location>
</feature>
<evidence type="ECO:0000256" key="5">
    <source>
        <dbReference type="ARBA" id="ARBA00023242"/>
    </source>
</evidence>
<evidence type="ECO:0000256" key="2">
    <source>
        <dbReference type="ARBA" id="ARBA00006178"/>
    </source>
</evidence>
<dbReference type="InterPro" id="IPR045144">
    <property type="entry name" value="TAF4"/>
</dbReference>
<feature type="compositionally biased region" description="Basic and acidic residues" evidence="6">
    <location>
        <begin position="88"/>
        <end position="115"/>
    </location>
</feature>
<feature type="region of interest" description="Disordered" evidence="6">
    <location>
        <begin position="782"/>
        <end position="833"/>
    </location>
</feature>
<feature type="region of interest" description="Disordered" evidence="6">
    <location>
        <begin position="229"/>
        <end position="258"/>
    </location>
</feature>
<feature type="compositionally biased region" description="Basic and acidic residues" evidence="6">
    <location>
        <begin position="706"/>
        <end position="722"/>
    </location>
</feature>
<reference evidence="8" key="2">
    <citation type="journal article" date="2024" name="Plant">
        <title>Genomic evolution and insights into agronomic trait innovations of Sesamum species.</title>
        <authorList>
            <person name="Miao H."/>
            <person name="Wang L."/>
            <person name="Qu L."/>
            <person name="Liu H."/>
            <person name="Sun Y."/>
            <person name="Le M."/>
            <person name="Wang Q."/>
            <person name="Wei S."/>
            <person name="Zheng Y."/>
            <person name="Lin W."/>
            <person name="Duan Y."/>
            <person name="Cao H."/>
            <person name="Xiong S."/>
            <person name="Wang X."/>
            <person name="Wei L."/>
            <person name="Li C."/>
            <person name="Ma Q."/>
            <person name="Ju M."/>
            <person name="Zhao R."/>
            <person name="Li G."/>
            <person name="Mu C."/>
            <person name="Tian Q."/>
            <person name="Mei H."/>
            <person name="Zhang T."/>
            <person name="Gao T."/>
            <person name="Zhang H."/>
        </authorList>
    </citation>
    <scope>NUCLEOTIDE SEQUENCE</scope>
    <source>
        <strain evidence="8">G02</strain>
    </source>
</reference>
<feature type="region of interest" description="Disordered" evidence="6">
    <location>
        <begin position="10"/>
        <end position="63"/>
    </location>
</feature>
<feature type="compositionally biased region" description="Polar residues" evidence="6">
    <location>
        <begin position="784"/>
        <end position="794"/>
    </location>
</feature>
<accession>A0AAW2SJ22</accession>
<dbReference type="GO" id="GO:0016251">
    <property type="term" value="F:RNA polymerase II general transcription initiation factor activity"/>
    <property type="evidence" value="ECO:0007669"/>
    <property type="project" value="TreeGrafter"/>
</dbReference>
<dbReference type="Pfam" id="PF05236">
    <property type="entry name" value="TAF4"/>
    <property type="match status" value="2"/>
</dbReference>
<feature type="compositionally biased region" description="Polar residues" evidence="6">
    <location>
        <begin position="167"/>
        <end position="190"/>
    </location>
</feature>
<keyword evidence="5" id="KW-0539">Nucleus</keyword>
<evidence type="ECO:0000256" key="1">
    <source>
        <dbReference type="ARBA" id="ARBA00004123"/>
    </source>
</evidence>
<feature type="domain" description="RST" evidence="7">
    <location>
        <begin position="260"/>
        <end position="331"/>
    </location>
</feature>
<dbReference type="PANTHER" id="PTHR15138:SF14">
    <property type="entry name" value="TRANSCRIPTION INITIATION FACTOR TFIID SUBUNIT 4"/>
    <property type="match status" value="1"/>
</dbReference>
<dbReference type="CDD" id="cd08045">
    <property type="entry name" value="HFD_TAF4"/>
    <property type="match status" value="1"/>
</dbReference>
<proteinExistence type="inferred from homology"/>
<dbReference type="GO" id="GO:0006367">
    <property type="term" value="P:transcription initiation at RNA polymerase II promoter"/>
    <property type="evidence" value="ECO:0007669"/>
    <property type="project" value="TreeGrafter"/>
</dbReference>
<evidence type="ECO:0000259" key="7">
    <source>
        <dbReference type="PROSITE" id="PS51879"/>
    </source>
</evidence>
<feature type="compositionally biased region" description="Polar residues" evidence="6">
    <location>
        <begin position="362"/>
        <end position="372"/>
    </location>
</feature>
<dbReference type="EMBL" id="JACGWJ010000010">
    <property type="protein sequence ID" value="KAL0392104.1"/>
    <property type="molecule type" value="Genomic_DNA"/>
</dbReference>
<dbReference type="GO" id="GO:0005669">
    <property type="term" value="C:transcription factor TFIID complex"/>
    <property type="evidence" value="ECO:0007669"/>
    <property type="project" value="InterPro"/>
</dbReference>
<dbReference type="Pfam" id="PF12174">
    <property type="entry name" value="RST"/>
    <property type="match status" value="1"/>
</dbReference>
<feature type="compositionally biased region" description="Polar residues" evidence="6">
    <location>
        <begin position="133"/>
        <end position="158"/>
    </location>
</feature>
<keyword evidence="4" id="KW-0804">Transcription</keyword>
<comment type="subcellular location">
    <subcellularLocation>
        <location evidence="1">Nucleus</location>
    </subcellularLocation>
</comment>
<feature type="region of interest" description="Disordered" evidence="6">
    <location>
        <begin position="444"/>
        <end position="504"/>
    </location>
</feature>
<comment type="similarity">
    <text evidence="2">Belongs to the TAF4 family.</text>
</comment>
<dbReference type="InterPro" id="IPR007900">
    <property type="entry name" value="TAF4_C"/>
</dbReference>
<feature type="region of interest" description="Disordered" evidence="6">
    <location>
        <begin position="88"/>
        <end position="190"/>
    </location>
</feature>
<dbReference type="InterPro" id="IPR022003">
    <property type="entry name" value="RST"/>
</dbReference>